<dbReference type="STRING" id="1227498.C492_08605"/>
<keyword evidence="2" id="KW-1185">Reference proteome</keyword>
<sequence>MSLLDSPDRDVQPIEIAIFEGIFHFLWIDVITKLVFIPLSTASTLVMVDSVHKAKHHQFREMIEHPALCEWILPGCIIGTNHS</sequence>
<gene>
    <name evidence="1" type="ORF">C492_08605</name>
</gene>
<protein>
    <submittedName>
        <fullName evidence="1">Uncharacterized protein</fullName>
    </submittedName>
</protein>
<name>L9XK11_9EURY</name>
<reference evidence="1 2" key="1">
    <citation type="journal article" date="2014" name="PLoS Genet.">
        <title>Phylogenetically driven sequencing of extremely halophilic archaea reveals strategies for static and dynamic osmo-response.</title>
        <authorList>
            <person name="Becker E.A."/>
            <person name="Seitzer P.M."/>
            <person name="Tritt A."/>
            <person name="Larsen D."/>
            <person name="Krusor M."/>
            <person name="Yao A.I."/>
            <person name="Wu D."/>
            <person name="Madern D."/>
            <person name="Eisen J.A."/>
            <person name="Darling A.E."/>
            <person name="Facciotti M.T."/>
        </authorList>
    </citation>
    <scope>NUCLEOTIDE SEQUENCE [LARGE SCALE GENOMIC DNA]</scope>
    <source>
        <strain evidence="1 2">DSM 18795</strain>
    </source>
</reference>
<evidence type="ECO:0000313" key="1">
    <source>
        <dbReference type="EMBL" id="ELY62050.1"/>
    </source>
</evidence>
<proteinExistence type="predicted"/>
<comment type="caution">
    <text evidence="1">The sequence shown here is derived from an EMBL/GenBank/DDBJ whole genome shotgun (WGS) entry which is preliminary data.</text>
</comment>
<accession>L9XK11</accession>
<dbReference type="AlphaFoldDB" id="L9XK11"/>
<organism evidence="1 2">
    <name type="scientific">Natronococcus jeotgali DSM 18795</name>
    <dbReference type="NCBI Taxonomy" id="1227498"/>
    <lineage>
        <taxon>Archaea</taxon>
        <taxon>Methanobacteriati</taxon>
        <taxon>Methanobacteriota</taxon>
        <taxon>Stenosarchaea group</taxon>
        <taxon>Halobacteria</taxon>
        <taxon>Halobacteriales</taxon>
        <taxon>Natrialbaceae</taxon>
        <taxon>Natronococcus</taxon>
    </lineage>
</organism>
<evidence type="ECO:0000313" key="2">
    <source>
        <dbReference type="Proteomes" id="UP000011531"/>
    </source>
</evidence>
<dbReference type="Proteomes" id="UP000011531">
    <property type="component" value="Unassembled WGS sequence"/>
</dbReference>
<dbReference type="EMBL" id="AOIA01000077">
    <property type="protein sequence ID" value="ELY62050.1"/>
    <property type="molecule type" value="Genomic_DNA"/>
</dbReference>